<name>C9S9N9_VERA1</name>
<dbReference type="KEGG" id="val:VDBG_02211"/>
<feature type="compositionally biased region" description="Polar residues" evidence="1">
    <location>
        <begin position="337"/>
        <end position="349"/>
    </location>
</feature>
<feature type="compositionally biased region" description="Basic and acidic residues" evidence="1">
    <location>
        <begin position="302"/>
        <end position="320"/>
    </location>
</feature>
<keyword evidence="3" id="KW-1185">Reference proteome</keyword>
<feature type="compositionally biased region" description="Polar residues" evidence="1">
    <location>
        <begin position="660"/>
        <end position="674"/>
    </location>
</feature>
<dbReference type="eggNOG" id="ENOG502SE9M">
    <property type="taxonomic scope" value="Eukaryota"/>
</dbReference>
<feature type="compositionally biased region" description="Low complexity" evidence="1">
    <location>
        <begin position="211"/>
        <end position="222"/>
    </location>
</feature>
<dbReference type="HOGENOM" id="CLU_315025_0_0_1"/>
<dbReference type="Proteomes" id="UP000008698">
    <property type="component" value="Unassembled WGS sequence"/>
</dbReference>
<feature type="compositionally biased region" description="Polar residues" evidence="1">
    <location>
        <begin position="441"/>
        <end position="460"/>
    </location>
</feature>
<dbReference type="OrthoDB" id="206201at2759"/>
<proteinExistence type="predicted"/>
<dbReference type="EMBL" id="DS985215">
    <property type="protein sequence ID" value="EEY16102.1"/>
    <property type="molecule type" value="Genomic_DNA"/>
</dbReference>
<sequence>MSVYCSNYYGSIQCRNFATRFGDRCGFCKVHERGRPIKEGKLPNVPTAWEPCSPTIEEEEDEGYKTTSGSTLCASTVEVSRGYLTKEEPLLDVTHKGYHSRAFPDTSPPVAPSRLVHSMSVLLDEEIENDYGTPARNGRNIQRCCCPVFDAVTWNCPSRFSSHVNIPDRLSCLSSSSLTSIPNFCRLHQILRRHHSDSMLRRKSSRRRSGLSRSQSSTSFRSAVSRLEHIDPVVAQRDALIAAQLCYNPGMGSEIPEEGRPSWDGHGLPRDDSNIHRPGDYDLRRRQSIRLINNDLGPRPSLDPHSRRSIDPNHRQSMDRCRRKSGTNRTMERASFDHSSLQRCPSARSSFDHARSWHHRLPRGEEHRPSSRASSRQRPPSVSDYSASFLHSMHSAREYDRFEDERASMMSVSRHLRKSRSMLVPPPNHEPARPSKPTPSYYFTSHTPNSNKRQGFSATKIQRDHSSRPSSTLSQGLRTPKSMSFLKTRNNKQQEKRQHHSDLAVQLAKEKFREQVQKQETLKAQSSICFHTTRQPSRASSGFRKSLRSTSNASTGVSLAFSASHTLHPSKDASIRKTVRKVSNGLKTKLRNLFRRAKDDDDSASLQRSSPGLKQEQNPSTQSVSKPGEEDDYMDAVDAEPERGSIARVLSRIPSLHAVPSSSKLRSRQASMESIRSEQVHNSLDDKSRVTSWTNSAISIISNDKAHHRLRHLFTLGGTLPPGPPYIAQLPSRVKSYLRSRQRRDAKQGQIFMKAKATGTITPSVSLNRIISAASSVEWKTQLASHVSKRESGTNDARIGSTFGFKLTVPSMANPFGHVRERADIVEGEPMSSSDSVHSSRTLTGPSNKGVLSDTVGHTTQLGSPVARGSNAAACPRLSQLMTGEDECQPNHVGEENDKMGGSQRMVDMFLSSRRRQITGSDETGAFL</sequence>
<feature type="region of interest" description="Disordered" evidence="1">
    <location>
        <begin position="659"/>
        <end position="683"/>
    </location>
</feature>
<feature type="region of interest" description="Disordered" evidence="1">
    <location>
        <begin position="256"/>
        <end position="385"/>
    </location>
</feature>
<evidence type="ECO:0000256" key="1">
    <source>
        <dbReference type="SAM" id="MobiDB-lite"/>
    </source>
</evidence>
<evidence type="ECO:0000313" key="2">
    <source>
        <dbReference type="EMBL" id="EEY16102.1"/>
    </source>
</evidence>
<feature type="compositionally biased region" description="Basic and acidic residues" evidence="1">
    <location>
        <begin position="257"/>
        <end position="285"/>
    </location>
</feature>
<feature type="compositionally biased region" description="Polar residues" evidence="1">
    <location>
        <begin position="604"/>
        <end position="625"/>
    </location>
</feature>
<feature type="region of interest" description="Disordered" evidence="1">
    <location>
        <begin position="196"/>
        <end position="222"/>
    </location>
</feature>
<organism evidence="3">
    <name type="scientific">Verticillium alfalfae (strain VaMs.102 / ATCC MYA-4576 / FGSC 10136)</name>
    <name type="common">Verticillium wilt of alfalfa</name>
    <name type="synonym">Verticillium albo-atrum</name>
    <dbReference type="NCBI Taxonomy" id="526221"/>
    <lineage>
        <taxon>Eukaryota</taxon>
        <taxon>Fungi</taxon>
        <taxon>Dikarya</taxon>
        <taxon>Ascomycota</taxon>
        <taxon>Pezizomycotina</taxon>
        <taxon>Sordariomycetes</taxon>
        <taxon>Hypocreomycetidae</taxon>
        <taxon>Glomerellales</taxon>
        <taxon>Plectosphaerellaceae</taxon>
        <taxon>Verticillium</taxon>
    </lineage>
</organism>
<feature type="region of interest" description="Disordered" evidence="1">
    <location>
        <begin position="829"/>
        <end position="851"/>
    </location>
</feature>
<feature type="compositionally biased region" description="Basic and acidic residues" evidence="1">
    <location>
        <begin position="492"/>
        <end position="502"/>
    </location>
</feature>
<dbReference type="GeneID" id="9533874"/>
<feature type="compositionally biased region" description="Low complexity" evidence="1">
    <location>
        <begin position="371"/>
        <end position="383"/>
    </location>
</feature>
<feature type="region of interest" description="Disordered" evidence="1">
    <location>
        <begin position="410"/>
        <end position="502"/>
    </location>
</feature>
<feature type="compositionally biased region" description="Polar residues" evidence="1">
    <location>
        <begin position="831"/>
        <end position="847"/>
    </location>
</feature>
<feature type="compositionally biased region" description="Pro residues" evidence="1">
    <location>
        <begin position="424"/>
        <end position="437"/>
    </location>
</feature>
<accession>C9S9N9</accession>
<evidence type="ECO:0000313" key="3">
    <source>
        <dbReference type="Proteomes" id="UP000008698"/>
    </source>
</evidence>
<dbReference type="RefSeq" id="XP_003008023.1">
    <property type="nucleotide sequence ID" value="XM_003007977.1"/>
</dbReference>
<reference evidence="3" key="1">
    <citation type="journal article" date="2011" name="PLoS Pathog.">
        <title>Comparative genomics yields insights into niche adaptation of plant vascular wilt pathogens.</title>
        <authorList>
            <person name="Klosterman S.J."/>
            <person name="Subbarao K.V."/>
            <person name="Kang S."/>
            <person name="Veronese P."/>
            <person name="Gold S.E."/>
            <person name="Thomma B.P.H.J."/>
            <person name="Chen Z."/>
            <person name="Henrissat B."/>
            <person name="Lee Y.-H."/>
            <person name="Park J."/>
            <person name="Garcia-Pedrajas M.D."/>
            <person name="Barbara D.J."/>
            <person name="Anchieta A."/>
            <person name="de Jonge R."/>
            <person name="Santhanam P."/>
            <person name="Maruthachalam K."/>
            <person name="Atallah Z."/>
            <person name="Amyotte S.G."/>
            <person name="Paz Z."/>
            <person name="Inderbitzin P."/>
            <person name="Hayes R.J."/>
            <person name="Heiman D.I."/>
            <person name="Young S."/>
            <person name="Zeng Q."/>
            <person name="Engels R."/>
            <person name="Galagan J."/>
            <person name="Cuomo C.A."/>
            <person name="Dobinson K.F."/>
            <person name="Ma L.-J."/>
        </authorList>
    </citation>
    <scope>NUCLEOTIDE SEQUENCE [LARGE SCALE GENOMIC DNA]</scope>
    <source>
        <strain evidence="3">VaMs.102 / ATCC MYA-4576 / FGSC 10136</strain>
    </source>
</reference>
<feature type="compositionally biased region" description="Polar residues" evidence="1">
    <location>
        <begin position="468"/>
        <end position="488"/>
    </location>
</feature>
<feature type="region of interest" description="Disordered" evidence="1">
    <location>
        <begin position="590"/>
        <end position="632"/>
    </location>
</feature>
<dbReference type="AlphaFoldDB" id="C9S9N9"/>
<protein>
    <submittedName>
        <fullName evidence="2">Uncharacterized protein</fullName>
    </submittedName>
</protein>
<feature type="compositionally biased region" description="Basic residues" evidence="1">
    <location>
        <begin position="196"/>
        <end position="210"/>
    </location>
</feature>
<gene>
    <name evidence="2" type="ORF">VDBG_02211</name>
</gene>